<name>A0AAJ0C6L8_9PEZI</name>
<dbReference type="Pfam" id="PF00271">
    <property type="entry name" value="Helicase_C"/>
    <property type="match status" value="1"/>
</dbReference>
<dbReference type="InterPro" id="IPR046931">
    <property type="entry name" value="HTH_61"/>
</dbReference>
<dbReference type="EMBL" id="MU839002">
    <property type="protein sequence ID" value="KAK1769654.1"/>
    <property type="molecule type" value="Genomic_DNA"/>
</dbReference>
<comment type="caution">
    <text evidence="9">The sequence shown here is derived from an EMBL/GenBank/DDBJ whole genome shotgun (WGS) entry which is preliminary data.</text>
</comment>
<dbReference type="InterPro" id="IPR001650">
    <property type="entry name" value="Helicase_C-like"/>
</dbReference>
<dbReference type="RefSeq" id="XP_060285867.1">
    <property type="nucleotide sequence ID" value="XM_060424407.1"/>
</dbReference>
<dbReference type="SMART" id="SM00490">
    <property type="entry name" value="HELICc"/>
    <property type="match status" value="1"/>
</dbReference>
<dbReference type="SUPFAM" id="SSF52540">
    <property type="entry name" value="P-loop containing nucleoside triphosphate hydrolases"/>
    <property type="match status" value="1"/>
</dbReference>
<dbReference type="Proteomes" id="UP001244011">
    <property type="component" value="Unassembled WGS sequence"/>
</dbReference>
<feature type="region of interest" description="Disordered" evidence="6">
    <location>
        <begin position="40"/>
        <end position="63"/>
    </location>
</feature>
<dbReference type="AlphaFoldDB" id="A0AAJ0C6L8"/>
<dbReference type="InterPro" id="IPR050474">
    <property type="entry name" value="Hel308_SKI2-like"/>
</dbReference>
<dbReference type="Gene3D" id="1.10.3380.20">
    <property type="match status" value="1"/>
</dbReference>
<evidence type="ECO:0000313" key="10">
    <source>
        <dbReference type="Proteomes" id="UP001244011"/>
    </source>
</evidence>
<dbReference type="GO" id="GO:0003676">
    <property type="term" value="F:nucleic acid binding"/>
    <property type="evidence" value="ECO:0007669"/>
    <property type="project" value="InterPro"/>
</dbReference>
<dbReference type="CDD" id="cd18026">
    <property type="entry name" value="DEXHc_POLQ-like"/>
    <property type="match status" value="1"/>
</dbReference>
<dbReference type="SUPFAM" id="SSF46785">
    <property type="entry name" value="Winged helix' DNA-binding domain"/>
    <property type="match status" value="1"/>
</dbReference>
<dbReference type="FunFam" id="1.10.3380.20:FF:000005">
    <property type="entry name" value="DNA-directed DNA polymerase theta, putative"/>
    <property type="match status" value="1"/>
</dbReference>
<dbReference type="GO" id="GO:0005524">
    <property type="term" value="F:ATP binding"/>
    <property type="evidence" value="ECO:0007669"/>
    <property type="project" value="UniProtKB-KW"/>
</dbReference>
<dbReference type="PROSITE" id="PS51194">
    <property type="entry name" value="HELICASE_CTER"/>
    <property type="match status" value="1"/>
</dbReference>
<dbReference type="InterPro" id="IPR011545">
    <property type="entry name" value="DEAD/DEAH_box_helicase_dom"/>
</dbReference>
<dbReference type="GO" id="GO:0043138">
    <property type="term" value="F:3'-5' DNA helicase activity"/>
    <property type="evidence" value="ECO:0007669"/>
    <property type="project" value="UniProtKB-EC"/>
</dbReference>
<dbReference type="SMART" id="SM00487">
    <property type="entry name" value="DEXDc"/>
    <property type="match status" value="1"/>
</dbReference>
<reference evidence="9" key="1">
    <citation type="submission" date="2023-06" db="EMBL/GenBank/DDBJ databases">
        <title>Genome-scale phylogeny and comparative genomics of the fungal order Sordariales.</title>
        <authorList>
            <consortium name="Lawrence Berkeley National Laboratory"/>
            <person name="Hensen N."/>
            <person name="Bonometti L."/>
            <person name="Westerberg I."/>
            <person name="Brannstrom I.O."/>
            <person name="Guillou S."/>
            <person name="Cros-Aarteil S."/>
            <person name="Calhoun S."/>
            <person name="Haridas S."/>
            <person name="Kuo A."/>
            <person name="Mondo S."/>
            <person name="Pangilinan J."/>
            <person name="Riley R."/>
            <person name="Labutti K."/>
            <person name="Andreopoulos B."/>
            <person name="Lipzen A."/>
            <person name="Chen C."/>
            <person name="Yanf M."/>
            <person name="Daum C."/>
            <person name="Ng V."/>
            <person name="Clum A."/>
            <person name="Steindorff A."/>
            <person name="Ohm R."/>
            <person name="Martin F."/>
            <person name="Silar P."/>
            <person name="Natvig D."/>
            <person name="Lalanne C."/>
            <person name="Gautier V."/>
            <person name="Ament-Velasquez S.L."/>
            <person name="Kruys A."/>
            <person name="Hutchinson M.I."/>
            <person name="Powell A.J."/>
            <person name="Barry K."/>
            <person name="Miller A.N."/>
            <person name="Grigoriev I.V."/>
            <person name="Debuchy R."/>
            <person name="Gladieux P."/>
            <person name="Thoren M.H."/>
            <person name="Johannesson H."/>
        </authorList>
    </citation>
    <scope>NUCLEOTIDE SEQUENCE</scope>
    <source>
        <strain evidence="9">8032-3</strain>
    </source>
</reference>
<dbReference type="SUPFAM" id="SSF158702">
    <property type="entry name" value="Sec63 N-terminal domain-like"/>
    <property type="match status" value="1"/>
</dbReference>
<keyword evidence="3" id="KW-0347">Helicase</keyword>
<dbReference type="Pfam" id="PF00270">
    <property type="entry name" value="DEAD"/>
    <property type="match status" value="1"/>
</dbReference>
<accession>A0AAJ0C6L8</accession>
<feature type="domain" description="Helicase C-terminal" evidence="8">
    <location>
        <begin position="392"/>
        <end position="610"/>
    </location>
</feature>
<evidence type="ECO:0000313" key="9">
    <source>
        <dbReference type="EMBL" id="KAK1769654.1"/>
    </source>
</evidence>
<evidence type="ECO:0000256" key="6">
    <source>
        <dbReference type="SAM" id="MobiDB-lite"/>
    </source>
</evidence>
<dbReference type="InterPro" id="IPR014001">
    <property type="entry name" value="Helicase_ATP-bd"/>
</dbReference>
<keyword evidence="2 9" id="KW-0378">Hydrolase</keyword>
<evidence type="ECO:0000256" key="2">
    <source>
        <dbReference type="ARBA" id="ARBA00022801"/>
    </source>
</evidence>
<evidence type="ECO:0000256" key="5">
    <source>
        <dbReference type="ARBA" id="ARBA00048988"/>
    </source>
</evidence>
<evidence type="ECO:0000256" key="1">
    <source>
        <dbReference type="ARBA" id="ARBA00022741"/>
    </source>
</evidence>
<dbReference type="CDD" id="cd18795">
    <property type="entry name" value="SF2_C_Ski2"/>
    <property type="match status" value="1"/>
</dbReference>
<comment type="catalytic activity">
    <reaction evidence="5">
        <text>ATP + H2O = ADP + phosphate + H(+)</text>
        <dbReference type="Rhea" id="RHEA:13065"/>
        <dbReference type="ChEBI" id="CHEBI:15377"/>
        <dbReference type="ChEBI" id="CHEBI:15378"/>
        <dbReference type="ChEBI" id="CHEBI:30616"/>
        <dbReference type="ChEBI" id="CHEBI:43474"/>
        <dbReference type="ChEBI" id="CHEBI:456216"/>
        <dbReference type="EC" id="5.6.2.4"/>
    </reaction>
</comment>
<organism evidence="9 10">
    <name type="scientific">Phialemonium atrogriseum</name>
    <dbReference type="NCBI Taxonomy" id="1093897"/>
    <lineage>
        <taxon>Eukaryota</taxon>
        <taxon>Fungi</taxon>
        <taxon>Dikarya</taxon>
        <taxon>Ascomycota</taxon>
        <taxon>Pezizomycotina</taxon>
        <taxon>Sordariomycetes</taxon>
        <taxon>Sordariomycetidae</taxon>
        <taxon>Cephalothecales</taxon>
        <taxon>Cephalothecaceae</taxon>
        <taxon>Phialemonium</taxon>
    </lineage>
</organism>
<dbReference type="InterPro" id="IPR036390">
    <property type="entry name" value="WH_DNA-bd_sf"/>
</dbReference>
<evidence type="ECO:0000259" key="8">
    <source>
        <dbReference type="PROSITE" id="PS51194"/>
    </source>
</evidence>
<sequence>MANNIGIWHKTTIQSALEAQQTYKTDPVAGHKRTLIETQSGVSVVTDNRRRPSASRPALTAPIGPPRLTASIIDSSAGCIPDGSSEYSQRQEFSATPGSTADPLLSLAHGRYGLSHELVANFYSLGIKTIYPWQKNCLLGPGLLEGEKNLVYSAPTGGGKSLVADILMLKRVLEDPDVKALLVLPYVALVQEKVRWLRNVVQGISREALGQKQEESNQKLWARRPDRDTVRVVGFFGGSKVKATWADFDIGVCTIEKANSLVNTAIDDCSIPKLRVVVLDELHMIDDDYRGYLLELMATKLLCVGHQIQIIGMSATLTNINLLKSWLQGHSFETHYRPVPIEEHLVYEGRIYPAGTTSQLIKAATHVDNGSQSRLQPTRVIRESTHKEFKDPVLNAVVALANETARSGYGALVFASTRAGCESNALLISRVMPSFNEADLTVQERRIDLLGNLRSLSTGLDRTLEQTIPRGVGFHRRCAGLTVEERDLIANAYDSGVIKVCVATCSLAAGINLPARRVILHNARMGRDLVGPSLLRQMRGRAGRKGKDEVGETYLCCRPTDLEEVVDLMNADLPQISSCLISNKRRIQRAILEAIAIRLATSKESLDDFVGKTMLSYSAAVESIQSNVESSLTDLQSMGFISVDTFSNFQVTQLGQAIVASSLDPEDGVFIHNELKKALQAFVMDGDMHVLYSFTPVHDLGSVTINWRAFWNEMERLDDSGLRAMGLLGLKPSLVGKMVSGGNMKETTAEEKEVALRYRRFYLALQLRDLCNEVPIHRVAQKYGTPRGAVQNLSQTCQGFAAGMIKFCEYMGWGAMAAALDHFSDRLKAGARADLLALAKITFIKSRTARIFWDNGFKTVAAVANADPYELVPILLQAQPNKLRLAEKDEEKYTEKLLAKAKVIADSANRIWQMEMQQDLDEE</sequence>
<keyword evidence="10" id="KW-1185">Reference proteome</keyword>
<protein>
    <submittedName>
        <fullName evidence="9">P-loop containing nucleoside triphosphate hydrolase protein</fullName>
    </submittedName>
</protein>
<evidence type="ECO:0000256" key="3">
    <source>
        <dbReference type="ARBA" id="ARBA00022806"/>
    </source>
</evidence>
<dbReference type="Pfam" id="PF25453">
    <property type="entry name" value="DUF7898"/>
    <property type="match status" value="1"/>
</dbReference>
<evidence type="ECO:0000259" key="7">
    <source>
        <dbReference type="PROSITE" id="PS51192"/>
    </source>
</evidence>
<dbReference type="Gene3D" id="3.40.50.300">
    <property type="entry name" value="P-loop containing nucleotide triphosphate hydrolases"/>
    <property type="match status" value="2"/>
</dbReference>
<feature type="domain" description="Helicase ATP-binding" evidence="7">
    <location>
        <begin position="141"/>
        <end position="335"/>
    </location>
</feature>
<gene>
    <name evidence="9" type="ORF">QBC33DRAFT_446985</name>
</gene>
<dbReference type="Pfam" id="PF20470">
    <property type="entry name" value="HTH_61"/>
    <property type="match status" value="1"/>
</dbReference>
<dbReference type="PROSITE" id="PS51192">
    <property type="entry name" value="HELICASE_ATP_BIND_1"/>
    <property type="match status" value="1"/>
</dbReference>
<dbReference type="GeneID" id="85307594"/>
<dbReference type="Pfam" id="PF21099">
    <property type="entry name" value="POLQ_helical"/>
    <property type="match status" value="1"/>
</dbReference>
<dbReference type="InterPro" id="IPR027417">
    <property type="entry name" value="P-loop_NTPase"/>
</dbReference>
<dbReference type="PANTHER" id="PTHR47961:SF6">
    <property type="entry name" value="DNA-DIRECTED DNA POLYMERASE"/>
    <property type="match status" value="1"/>
</dbReference>
<dbReference type="GO" id="GO:0016787">
    <property type="term" value="F:hydrolase activity"/>
    <property type="evidence" value="ECO:0007669"/>
    <property type="project" value="UniProtKB-KW"/>
</dbReference>
<keyword evidence="4" id="KW-0067">ATP-binding</keyword>
<keyword evidence="1" id="KW-0547">Nucleotide-binding</keyword>
<dbReference type="PANTHER" id="PTHR47961">
    <property type="entry name" value="DNA POLYMERASE THETA, PUTATIVE (AFU_ORTHOLOGUE AFUA_1G05260)-RELATED"/>
    <property type="match status" value="1"/>
</dbReference>
<dbReference type="InterPro" id="IPR057220">
    <property type="entry name" value="DUF7898"/>
</dbReference>
<dbReference type="InterPro" id="IPR048960">
    <property type="entry name" value="POLQ-like_helical"/>
</dbReference>
<proteinExistence type="predicted"/>
<evidence type="ECO:0000256" key="4">
    <source>
        <dbReference type="ARBA" id="ARBA00022840"/>
    </source>
</evidence>